<organism evidence="1 2">
    <name type="scientific">Allofranklinella schreckenbergeri</name>
    <dbReference type="NCBI Taxonomy" id="1076744"/>
    <lineage>
        <taxon>Bacteria</taxon>
        <taxon>Pseudomonadati</taxon>
        <taxon>Pseudomonadota</taxon>
        <taxon>Betaproteobacteria</taxon>
        <taxon>Burkholderiales</taxon>
        <taxon>Comamonadaceae</taxon>
        <taxon>Allofranklinella</taxon>
    </lineage>
</organism>
<evidence type="ECO:0000313" key="1">
    <source>
        <dbReference type="EMBL" id="RMW95450.1"/>
    </source>
</evidence>
<accession>A0A3M6PZ02</accession>
<proteinExistence type="predicted"/>
<comment type="caution">
    <text evidence="1">The sequence shown here is derived from an EMBL/GenBank/DDBJ whole genome shotgun (WGS) entry which is preliminary data.</text>
</comment>
<sequence length="70" mass="8184">MLCLILFILLVCFWFAQIQRRRKTLRHRRAPLTPTDSEAAAQNQGQVRIGQPKPQWVVKEVLRIKAQMGK</sequence>
<evidence type="ECO:0000313" key="2">
    <source>
        <dbReference type="Proteomes" id="UP000267521"/>
    </source>
</evidence>
<name>A0A3M6PZ02_9BURK</name>
<feature type="non-terminal residue" evidence="1">
    <location>
        <position position="70"/>
    </location>
</feature>
<reference evidence="1 2" key="1">
    <citation type="submission" date="2018-10" db="EMBL/GenBank/DDBJ databases">
        <title>Comamonadaceae CDC group NO-1 genome sequencing and assembly.</title>
        <authorList>
            <person name="Bernier A.-M."/>
            <person name="Bernard K."/>
        </authorList>
    </citation>
    <scope>NUCLEOTIDE SEQUENCE [LARGE SCALE GENOMIC DNA]</scope>
    <source>
        <strain evidence="1 2">NML970147</strain>
    </source>
</reference>
<dbReference type="EMBL" id="RDQM01000016">
    <property type="protein sequence ID" value="RMW95450.1"/>
    <property type="molecule type" value="Genomic_DNA"/>
</dbReference>
<gene>
    <name evidence="1" type="ORF">EBQ26_10905</name>
</gene>
<dbReference type="AlphaFoldDB" id="A0A3M6PZ02"/>
<protein>
    <submittedName>
        <fullName evidence="1">Uncharacterized protein</fullName>
    </submittedName>
</protein>
<dbReference type="Proteomes" id="UP000267521">
    <property type="component" value="Unassembled WGS sequence"/>
</dbReference>